<accession>A0A7G9XZU2</accession>
<name>A0A7G9XZU2_9EURY</name>
<gene>
    <name evidence="1" type="ORF">BHHPIBDN_00006</name>
</gene>
<proteinExistence type="predicted"/>
<evidence type="ECO:0008006" key="2">
    <source>
        <dbReference type="Google" id="ProtNLM"/>
    </source>
</evidence>
<protein>
    <recommendedName>
        <fullName evidence="2">Vitamin B12 import ATP-binding protein BtuD</fullName>
    </recommendedName>
</protein>
<dbReference type="AlphaFoldDB" id="A0A7G9XZU2"/>
<sequence>MKIFECLNRDERTIIRVMHDLEIVSNAVRIGRVKGGLLVNENMNA</sequence>
<organism evidence="1">
    <name type="scientific">Candidatus Methanogaster sp. ANME-2c ERB4</name>
    <dbReference type="NCBI Taxonomy" id="2759911"/>
    <lineage>
        <taxon>Archaea</taxon>
        <taxon>Methanobacteriati</taxon>
        <taxon>Methanobacteriota</taxon>
        <taxon>Stenosarchaea group</taxon>
        <taxon>Methanomicrobia</taxon>
        <taxon>Methanosarcinales</taxon>
        <taxon>ANME-2 cluster</taxon>
        <taxon>Candidatus Methanogasteraceae</taxon>
        <taxon>Candidatus Methanogaster</taxon>
    </lineage>
</organism>
<evidence type="ECO:0000313" key="1">
    <source>
        <dbReference type="EMBL" id="QNO41276.1"/>
    </source>
</evidence>
<dbReference type="EMBL" id="MT630612">
    <property type="protein sequence ID" value="QNO41276.1"/>
    <property type="molecule type" value="Genomic_DNA"/>
</dbReference>
<reference evidence="1" key="1">
    <citation type="submission" date="2020-06" db="EMBL/GenBank/DDBJ databases">
        <title>Unique genomic features of the anaerobic methanotrophic archaea.</title>
        <authorList>
            <person name="Chadwick G.L."/>
            <person name="Skennerton C.T."/>
            <person name="Laso-Perez R."/>
            <person name="Leu A.O."/>
            <person name="Speth D.R."/>
            <person name="Yu H."/>
            <person name="Morgan-Lang C."/>
            <person name="Hatzenpichler R."/>
            <person name="Goudeau D."/>
            <person name="Malmstrom R."/>
            <person name="Brazelton W.J."/>
            <person name="Woyke T."/>
            <person name="Hallam S.J."/>
            <person name="Tyson G.W."/>
            <person name="Wegener G."/>
            <person name="Boetius A."/>
            <person name="Orphan V."/>
        </authorList>
    </citation>
    <scope>NUCLEOTIDE SEQUENCE</scope>
</reference>